<comment type="caution">
    <text evidence="2">The sequence shown here is derived from an EMBL/GenBank/DDBJ whole genome shotgun (WGS) entry which is preliminary data.</text>
</comment>
<gene>
    <name evidence="2" type="ORF">S06H3_51369</name>
</gene>
<feature type="transmembrane region" description="Helical" evidence="1">
    <location>
        <begin position="41"/>
        <end position="64"/>
    </location>
</feature>
<dbReference type="AlphaFoldDB" id="X1NZW3"/>
<dbReference type="EMBL" id="BARV01032588">
    <property type="protein sequence ID" value="GAI35741.1"/>
    <property type="molecule type" value="Genomic_DNA"/>
</dbReference>
<proteinExistence type="predicted"/>
<sequence>MYMTEREFKDRDKIPEKDAVYMCSHESCSRKPTHFVKKDKYYFVNILMKQILTYTMENALMILLNRRLKKVKNGKN</sequence>
<organism evidence="2">
    <name type="scientific">marine sediment metagenome</name>
    <dbReference type="NCBI Taxonomy" id="412755"/>
    <lineage>
        <taxon>unclassified sequences</taxon>
        <taxon>metagenomes</taxon>
        <taxon>ecological metagenomes</taxon>
    </lineage>
</organism>
<evidence type="ECO:0000313" key="2">
    <source>
        <dbReference type="EMBL" id="GAI35741.1"/>
    </source>
</evidence>
<evidence type="ECO:0000256" key="1">
    <source>
        <dbReference type="SAM" id="Phobius"/>
    </source>
</evidence>
<keyword evidence="1" id="KW-0472">Membrane</keyword>
<name>X1NZW3_9ZZZZ</name>
<reference evidence="2" key="1">
    <citation type="journal article" date="2014" name="Front. Microbiol.">
        <title>High frequency of phylogenetically diverse reductive dehalogenase-homologous genes in deep subseafloor sedimentary metagenomes.</title>
        <authorList>
            <person name="Kawai M."/>
            <person name="Futagami T."/>
            <person name="Toyoda A."/>
            <person name="Takaki Y."/>
            <person name="Nishi S."/>
            <person name="Hori S."/>
            <person name="Arai W."/>
            <person name="Tsubouchi T."/>
            <person name="Morono Y."/>
            <person name="Uchiyama I."/>
            <person name="Ito T."/>
            <person name="Fujiyama A."/>
            <person name="Inagaki F."/>
            <person name="Takami H."/>
        </authorList>
    </citation>
    <scope>NUCLEOTIDE SEQUENCE</scope>
    <source>
        <strain evidence="2">Expedition CK06-06</strain>
    </source>
</reference>
<keyword evidence="1" id="KW-1133">Transmembrane helix</keyword>
<protein>
    <submittedName>
        <fullName evidence="2">Uncharacterized protein</fullName>
    </submittedName>
</protein>
<accession>X1NZW3</accession>
<keyword evidence="1" id="KW-0812">Transmembrane</keyword>